<feature type="transmembrane region" description="Helical" evidence="1">
    <location>
        <begin position="29"/>
        <end position="46"/>
    </location>
</feature>
<name>A0A5C5B912_9MICO</name>
<feature type="transmembrane region" description="Helical" evidence="1">
    <location>
        <begin position="123"/>
        <end position="143"/>
    </location>
</feature>
<keyword evidence="1" id="KW-1133">Transmembrane helix</keyword>
<evidence type="ECO:0000256" key="1">
    <source>
        <dbReference type="SAM" id="Phobius"/>
    </source>
</evidence>
<protein>
    <submittedName>
        <fullName evidence="2">DoxX family protein</fullName>
    </submittedName>
</protein>
<proteinExistence type="predicted"/>
<reference evidence="2 3" key="1">
    <citation type="submission" date="2019-06" db="EMBL/GenBank/DDBJ databases">
        <title>Draft genome sequence of Miniimonas arenae KCTC 19750T isolated from sea sand.</title>
        <authorList>
            <person name="Park S.-J."/>
        </authorList>
    </citation>
    <scope>NUCLEOTIDE SEQUENCE [LARGE SCALE GENOMIC DNA]</scope>
    <source>
        <strain evidence="2 3">KCTC 19750</strain>
    </source>
</reference>
<evidence type="ECO:0000313" key="2">
    <source>
        <dbReference type="EMBL" id="TNU72984.1"/>
    </source>
</evidence>
<comment type="caution">
    <text evidence="2">The sequence shown here is derived from an EMBL/GenBank/DDBJ whole genome shotgun (WGS) entry which is preliminary data.</text>
</comment>
<organism evidence="2 3">
    <name type="scientific">Miniimonas arenae</name>
    <dbReference type="NCBI Taxonomy" id="676201"/>
    <lineage>
        <taxon>Bacteria</taxon>
        <taxon>Bacillati</taxon>
        <taxon>Actinomycetota</taxon>
        <taxon>Actinomycetes</taxon>
        <taxon>Micrococcales</taxon>
        <taxon>Beutenbergiaceae</taxon>
        <taxon>Miniimonas</taxon>
    </lineage>
</organism>
<feature type="transmembrane region" description="Helical" evidence="1">
    <location>
        <begin position="155"/>
        <end position="177"/>
    </location>
</feature>
<feature type="transmembrane region" description="Helical" evidence="1">
    <location>
        <begin position="95"/>
        <end position="116"/>
    </location>
</feature>
<keyword evidence="1" id="KW-0472">Membrane</keyword>
<evidence type="ECO:0000313" key="3">
    <source>
        <dbReference type="Proteomes" id="UP000313849"/>
    </source>
</evidence>
<sequence>MTATASPTTSTLPAERQEDIVTTVLARRVLAFGRIVIGFLFFWPFLDKLFGLGYATASENAWINGGTPAQGFLKAATGQFGDPATTPFVGFFKLFINPFGDVLFMLGLFGIGIAMLLGAGVRIAAVTGTLLLIFMYMAEWPFFVAGNTNPFVDSHWIEAVVLLIMGATLAGDTWGLGKWWGGLDVVKKNKWLR</sequence>
<gene>
    <name evidence="2" type="ORF">FH969_13805</name>
</gene>
<dbReference type="AlphaFoldDB" id="A0A5C5B912"/>
<dbReference type="RefSeq" id="WP_139987722.1">
    <property type="nucleotide sequence ID" value="NZ_VENP01000075.1"/>
</dbReference>
<keyword evidence="1" id="KW-0812">Transmembrane</keyword>
<dbReference type="Proteomes" id="UP000313849">
    <property type="component" value="Unassembled WGS sequence"/>
</dbReference>
<dbReference type="EMBL" id="VENP01000075">
    <property type="protein sequence ID" value="TNU72984.1"/>
    <property type="molecule type" value="Genomic_DNA"/>
</dbReference>
<dbReference type="OrthoDB" id="3253635at2"/>
<keyword evidence="3" id="KW-1185">Reference proteome</keyword>
<accession>A0A5C5B912</accession>